<gene>
    <name evidence="1" type="ORF">S01H4_28362</name>
</gene>
<dbReference type="Gene3D" id="3.20.20.410">
    <property type="entry name" value="Protein of unknown function UPF0759"/>
    <property type="match status" value="1"/>
</dbReference>
<dbReference type="AlphaFoldDB" id="X1BU30"/>
<dbReference type="InterPro" id="IPR002763">
    <property type="entry name" value="DUF72"/>
</dbReference>
<dbReference type="SUPFAM" id="SSF117396">
    <property type="entry name" value="TM1631-like"/>
    <property type="match status" value="1"/>
</dbReference>
<dbReference type="InterPro" id="IPR036520">
    <property type="entry name" value="UPF0759_sf"/>
</dbReference>
<proteinExistence type="predicted"/>
<sequence>MVKIVIGTAGWDYKDWVGPFYPKQLERVHHLEYFSKYFDFVEINSTFYNLPSIDMVRNWKLRVPANFHFIIKVWQKITHNFDDPDLDSYIVKFFSTIEHLNGKIKAFLLQFPPWFKYTEKHFEKLKSLLNELPLEYKYIIELRDNSWFNP</sequence>
<protein>
    <recommendedName>
        <fullName evidence="2">DUF72 domain-containing protein</fullName>
    </recommendedName>
</protein>
<dbReference type="Pfam" id="PF01904">
    <property type="entry name" value="DUF72"/>
    <property type="match status" value="1"/>
</dbReference>
<dbReference type="PANTHER" id="PTHR30348:SF4">
    <property type="entry name" value="DUF72 DOMAIN-CONTAINING PROTEIN"/>
    <property type="match status" value="1"/>
</dbReference>
<reference evidence="1" key="1">
    <citation type="journal article" date="2014" name="Front. Microbiol.">
        <title>High frequency of phylogenetically diverse reductive dehalogenase-homologous genes in deep subseafloor sedimentary metagenomes.</title>
        <authorList>
            <person name="Kawai M."/>
            <person name="Futagami T."/>
            <person name="Toyoda A."/>
            <person name="Takaki Y."/>
            <person name="Nishi S."/>
            <person name="Hori S."/>
            <person name="Arai W."/>
            <person name="Tsubouchi T."/>
            <person name="Morono Y."/>
            <person name="Uchiyama I."/>
            <person name="Ito T."/>
            <person name="Fujiyama A."/>
            <person name="Inagaki F."/>
            <person name="Takami H."/>
        </authorList>
    </citation>
    <scope>NUCLEOTIDE SEQUENCE</scope>
    <source>
        <strain evidence="1">Expedition CK06-06</strain>
    </source>
</reference>
<evidence type="ECO:0000313" key="1">
    <source>
        <dbReference type="EMBL" id="GAG84662.1"/>
    </source>
</evidence>
<comment type="caution">
    <text evidence="1">The sequence shown here is derived from an EMBL/GenBank/DDBJ whole genome shotgun (WGS) entry which is preliminary data.</text>
</comment>
<name>X1BU30_9ZZZZ</name>
<dbReference type="PANTHER" id="PTHR30348">
    <property type="entry name" value="UNCHARACTERIZED PROTEIN YECE"/>
    <property type="match status" value="1"/>
</dbReference>
<accession>X1BU30</accession>
<feature type="non-terminal residue" evidence="1">
    <location>
        <position position="150"/>
    </location>
</feature>
<dbReference type="EMBL" id="BART01014085">
    <property type="protein sequence ID" value="GAG84662.1"/>
    <property type="molecule type" value="Genomic_DNA"/>
</dbReference>
<evidence type="ECO:0008006" key="2">
    <source>
        <dbReference type="Google" id="ProtNLM"/>
    </source>
</evidence>
<organism evidence="1">
    <name type="scientific">marine sediment metagenome</name>
    <dbReference type="NCBI Taxonomy" id="412755"/>
    <lineage>
        <taxon>unclassified sequences</taxon>
        <taxon>metagenomes</taxon>
        <taxon>ecological metagenomes</taxon>
    </lineage>
</organism>